<protein>
    <submittedName>
        <fullName evidence="1">Uncharacterized protein</fullName>
    </submittedName>
</protein>
<dbReference type="AlphaFoldDB" id="A0A402BKA1"/>
<keyword evidence="2" id="KW-1185">Reference proteome</keyword>
<reference evidence="2" key="1">
    <citation type="submission" date="2018-12" db="EMBL/GenBank/DDBJ databases">
        <title>Tengunoibacter tsumagoiensis gen. nov., sp. nov., Dictyobacter kobayashii sp. nov., D. alpinus sp. nov., and D. joshuensis sp. nov. and description of Dictyobacteraceae fam. nov. within the order Ktedonobacterales isolated from Tengu-no-mugimeshi.</title>
        <authorList>
            <person name="Wang C.M."/>
            <person name="Zheng Y."/>
            <person name="Sakai Y."/>
            <person name="Toyoda A."/>
            <person name="Minakuchi Y."/>
            <person name="Abe K."/>
            <person name="Yokota A."/>
            <person name="Yabe S."/>
        </authorList>
    </citation>
    <scope>NUCLEOTIDE SEQUENCE [LARGE SCALE GENOMIC DNA]</scope>
    <source>
        <strain evidence="2">Uno16</strain>
    </source>
</reference>
<gene>
    <name evidence="1" type="ORF">KDA_72710</name>
</gene>
<evidence type="ECO:0000313" key="1">
    <source>
        <dbReference type="EMBL" id="GCE31787.1"/>
    </source>
</evidence>
<accession>A0A402BKA1</accession>
<dbReference type="Proteomes" id="UP000287171">
    <property type="component" value="Unassembled WGS sequence"/>
</dbReference>
<name>A0A402BKA1_9CHLR</name>
<organism evidence="1 2">
    <name type="scientific">Dictyobacter alpinus</name>
    <dbReference type="NCBI Taxonomy" id="2014873"/>
    <lineage>
        <taxon>Bacteria</taxon>
        <taxon>Bacillati</taxon>
        <taxon>Chloroflexota</taxon>
        <taxon>Ktedonobacteria</taxon>
        <taxon>Ktedonobacterales</taxon>
        <taxon>Dictyobacteraceae</taxon>
        <taxon>Dictyobacter</taxon>
    </lineage>
</organism>
<comment type="caution">
    <text evidence="1">The sequence shown here is derived from an EMBL/GenBank/DDBJ whole genome shotgun (WGS) entry which is preliminary data.</text>
</comment>
<evidence type="ECO:0000313" key="2">
    <source>
        <dbReference type="Proteomes" id="UP000287171"/>
    </source>
</evidence>
<dbReference type="EMBL" id="BIFT01000002">
    <property type="protein sequence ID" value="GCE31787.1"/>
    <property type="molecule type" value="Genomic_DNA"/>
</dbReference>
<proteinExistence type="predicted"/>
<sequence length="43" mass="5325">MRCIEQWFNPLHLLTKRAYQKWLDPLHLLAKRAYKGGQSLKWW</sequence>